<sequence>MNWFSGEIQEAIEKSIKEKKLFIVFVKDNGENSHLLNAMWNDEQILSLFNDGESINIMISVDSVTGKQFAAIYSVPYVPSTYLINNEGIPIDIIPGVLPVNEFKQRLLNALKTQESKRLESEVSSEKKLESEVPSENNLRKTEGKIETSPLAADTEEAKKSVQEKLLAKEMTNKEKAEALLERTKIIKQQKEKEKLKEQEKNRVREGQELSLAKRELAERQAVLLAAEISKRKAEEKAAREKLREQLRLDKIEKNERFEMEKKSRKEALTEKKQAVASPVLKAESNSTRIQFRLPDGSSLSNQFPADAMFLSLHDFICKHMRESNLRLTTLFPKYEFTTSDMEKSLRELSLVPNASIIVSPGKPQVVSTPQSLPISIIIFIFYPLISLYYWVLSLFSTTTSQQPSNVSQNDEGDKLDTSHNNSNKNVRKRNNQSNIRQLQRDENDDDENNTWNGNSTQQM</sequence>
<dbReference type="Pfam" id="PF00789">
    <property type="entry name" value="UBX"/>
    <property type="match status" value="1"/>
</dbReference>
<comment type="function">
    <text evidence="6">Involved in endoplasmic reticulum-associated protein degradation (ERAD). Acts as a platform to recruit both UBQLN1 and VCP to the ER during ERAD.</text>
</comment>
<evidence type="ECO:0000256" key="8">
    <source>
        <dbReference type="SAM" id="MobiDB-lite"/>
    </source>
</evidence>
<keyword evidence="11" id="KW-1185">Reference proteome</keyword>
<dbReference type="PANTHER" id="PTHR46424:SF1">
    <property type="entry name" value="UBX DOMAIN-CONTAINING PROTEIN 4"/>
    <property type="match status" value="1"/>
</dbReference>
<feature type="region of interest" description="Disordered" evidence="8">
    <location>
        <begin position="402"/>
        <end position="460"/>
    </location>
</feature>
<dbReference type="SUPFAM" id="SSF52833">
    <property type="entry name" value="Thioredoxin-like"/>
    <property type="match status" value="1"/>
</dbReference>
<dbReference type="Gene3D" id="3.40.30.10">
    <property type="entry name" value="Glutaredoxin"/>
    <property type="match status" value="1"/>
</dbReference>
<protein>
    <recommendedName>
        <fullName evidence="4">UBX domain-containing protein 4</fullName>
    </recommendedName>
    <alternativeName>
        <fullName evidence="5">UBX domain-containing protein 2</fullName>
    </alternativeName>
</protein>
<comment type="subcellular location">
    <subcellularLocation>
        <location evidence="1">Endoplasmic reticulum membrane</location>
        <topology evidence="1">Peripheral membrane protein</topology>
    </subcellularLocation>
</comment>
<evidence type="ECO:0000313" key="11">
    <source>
        <dbReference type="Proteomes" id="UP001652625"/>
    </source>
</evidence>
<comment type="subunit">
    <text evidence="3">Directly interacts with VCP. Interacts with UBQLN1. Forms a complex with VCP and UBQLN1.</text>
</comment>
<evidence type="ECO:0000256" key="3">
    <source>
        <dbReference type="ARBA" id="ARBA00038812"/>
    </source>
</evidence>
<keyword evidence="2" id="KW-0834">Unfolded protein response</keyword>
<dbReference type="Proteomes" id="UP001652625">
    <property type="component" value="Chromosome 11"/>
</dbReference>
<keyword evidence="9" id="KW-0812">Transmembrane</keyword>
<evidence type="ECO:0000256" key="7">
    <source>
        <dbReference type="SAM" id="Coils"/>
    </source>
</evidence>
<dbReference type="PROSITE" id="PS50033">
    <property type="entry name" value="UBX"/>
    <property type="match status" value="1"/>
</dbReference>
<dbReference type="RefSeq" id="XP_065666603.1">
    <property type="nucleotide sequence ID" value="XM_065810531.1"/>
</dbReference>
<dbReference type="InterPro" id="IPR029071">
    <property type="entry name" value="Ubiquitin-like_domsf"/>
</dbReference>
<dbReference type="InterPro" id="IPR001012">
    <property type="entry name" value="UBX_dom"/>
</dbReference>
<dbReference type="Gene3D" id="3.10.20.90">
    <property type="entry name" value="Phosphatidylinositol 3-kinase Catalytic Subunit, Chain A, domain 1"/>
    <property type="match status" value="1"/>
</dbReference>
<accession>A0ABM4CXE1</accession>
<feature type="domain" description="UBX" evidence="10">
    <location>
        <begin position="283"/>
        <end position="359"/>
    </location>
</feature>
<evidence type="ECO:0000256" key="9">
    <source>
        <dbReference type="SAM" id="Phobius"/>
    </source>
</evidence>
<feature type="transmembrane region" description="Helical" evidence="9">
    <location>
        <begin position="373"/>
        <end position="393"/>
    </location>
</feature>
<gene>
    <name evidence="12" type="primary">LOC100197711</name>
</gene>
<dbReference type="CDD" id="cd16117">
    <property type="entry name" value="UBX_UBXN4"/>
    <property type="match status" value="1"/>
</dbReference>
<evidence type="ECO:0000256" key="2">
    <source>
        <dbReference type="ARBA" id="ARBA00023230"/>
    </source>
</evidence>
<dbReference type="SUPFAM" id="SSF54236">
    <property type="entry name" value="Ubiquitin-like"/>
    <property type="match status" value="1"/>
</dbReference>
<feature type="region of interest" description="Disordered" evidence="8">
    <location>
        <begin position="119"/>
        <end position="147"/>
    </location>
</feature>
<evidence type="ECO:0000259" key="10">
    <source>
        <dbReference type="PROSITE" id="PS50033"/>
    </source>
</evidence>
<evidence type="ECO:0000313" key="12">
    <source>
        <dbReference type="RefSeq" id="XP_065666603.1"/>
    </source>
</evidence>
<organism evidence="11 12">
    <name type="scientific">Hydra vulgaris</name>
    <name type="common">Hydra</name>
    <name type="synonym">Hydra attenuata</name>
    <dbReference type="NCBI Taxonomy" id="6087"/>
    <lineage>
        <taxon>Eukaryota</taxon>
        <taxon>Metazoa</taxon>
        <taxon>Cnidaria</taxon>
        <taxon>Hydrozoa</taxon>
        <taxon>Hydroidolina</taxon>
        <taxon>Anthoathecata</taxon>
        <taxon>Aplanulata</taxon>
        <taxon>Hydridae</taxon>
        <taxon>Hydra</taxon>
    </lineage>
</organism>
<keyword evidence="7" id="KW-0175">Coiled coil</keyword>
<dbReference type="SMART" id="SM00166">
    <property type="entry name" value="UBX"/>
    <property type="match status" value="1"/>
</dbReference>
<feature type="coiled-coil region" evidence="7">
    <location>
        <begin position="174"/>
        <end position="255"/>
    </location>
</feature>
<evidence type="ECO:0000256" key="6">
    <source>
        <dbReference type="ARBA" id="ARBA00046062"/>
    </source>
</evidence>
<dbReference type="InterPro" id="IPR036249">
    <property type="entry name" value="Thioredoxin-like_sf"/>
</dbReference>
<evidence type="ECO:0000256" key="4">
    <source>
        <dbReference type="ARBA" id="ARBA00040925"/>
    </source>
</evidence>
<feature type="compositionally biased region" description="Polar residues" evidence="8">
    <location>
        <begin position="451"/>
        <end position="460"/>
    </location>
</feature>
<feature type="compositionally biased region" description="Basic and acidic residues" evidence="8">
    <location>
        <begin position="119"/>
        <end position="131"/>
    </location>
</feature>
<name>A0ABM4CXE1_HYDVU</name>
<dbReference type="Pfam" id="PF23187">
    <property type="entry name" value="UBX7_N"/>
    <property type="match status" value="1"/>
</dbReference>
<evidence type="ECO:0000256" key="5">
    <source>
        <dbReference type="ARBA" id="ARBA00041575"/>
    </source>
</evidence>
<dbReference type="GeneID" id="100197711"/>
<evidence type="ECO:0000256" key="1">
    <source>
        <dbReference type="ARBA" id="ARBA00004406"/>
    </source>
</evidence>
<keyword evidence="9" id="KW-1133">Transmembrane helix</keyword>
<reference evidence="12" key="1">
    <citation type="submission" date="2025-08" db="UniProtKB">
        <authorList>
            <consortium name="RefSeq"/>
        </authorList>
    </citation>
    <scope>IDENTIFICATION</scope>
</reference>
<keyword evidence="9" id="KW-0472">Membrane</keyword>
<dbReference type="PANTHER" id="PTHR46424">
    <property type="entry name" value="UBX DOMAIN-CONTAINING PROTEIN 4"/>
    <property type="match status" value="1"/>
</dbReference>
<proteinExistence type="predicted"/>